<proteinExistence type="predicted"/>
<dbReference type="PANTHER" id="PTHR32494:SF5">
    <property type="entry name" value="ALLANTOATE AMIDOHYDROLASE"/>
    <property type="match status" value="1"/>
</dbReference>
<sequence length="182" mass="20326">MEDLLQRRSLTDPAKEPWFRAVRPLRQVQHAGQRVRCQCDHTVGVAEDDVSRLDPRPADESVLAKADELLHGEIARIEETARVTVERRPSHSWGVTHYQREGVELARRAAGRLGLSHTDIMTVAGHDSINMKDLVPTVMLFVPSSEGISHNEFEFTTDEDMLAGLRLLTEVVRGLAAGELNS</sequence>
<evidence type="ECO:0000313" key="3">
    <source>
        <dbReference type="Proteomes" id="UP001432209"/>
    </source>
</evidence>
<dbReference type="EMBL" id="CP109495">
    <property type="protein sequence ID" value="WUX50589.1"/>
    <property type="molecule type" value="Genomic_DNA"/>
</dbReference>
<keyword evidence="3" id="KW-1185">Reference proteome</keyword>
<dbReference type="Pfam" id="PF01546">
    <property type="entry name" value="Peptidase_M20"/>
    <property type="match status" value="1"/>
</dbReference>
<dbReference type="Proteomes" id="UP001432209">
    <property type="component" value="Chromosome"/>
</dbReference>
<protein>
    <submittedName>
        <fullName evidence="2">M20/M25/M40 family metallo-hydrolase</fullName>
    </submittedName>
</protein>
<organism evidence="2 3">
    <name type="scientific">Streptomyces niveus</name>
    <name type="common">Streptomyces spheroides</name>
    <dbReference type="NCBI Taxonomy" id="193462"/>
    <lineage>
        <taxon>Bacteria</taxon>
        <taxon>Bacillati</taxon>
        <taxon>Actinomycetota</taxon>
        <taxon>Actinomycetes</taxon>
        <taxon>Kitasatosporales</taxon>
        <taxon>Streptomycetaceae</taxon>
        <taxon>Streptomyces</taxon>
    </lineage>
</organism>
<keyword evidence="1" id="KW-0378">Hydrolase</keyword>
<dbReference type="PANTHER" id="PTHR32494">
    <property type="entry name" value="ALLANTOATE DEIMINASE-RELATED"/>
    <property type="match status" value="1"/>
</dbReference>
<gene>
    <name evidence="2" type="ORF">OG442_02910</name>
</gene>
<accession>A0ABZ1ZYA9</accession>
<dbReference type="InterPro" id="IPR002933">
    <property type="entry name" value="Peptidase_M20"/>
</dbReference>
<dbReference type="InterPro" id="IPR010158">
    <property type="entry name" value="Amidase_Cbmase"/>
</dbReference>
<dbReference type="Gene3D" id="3.40.630.10">
    <property type="entry name" value="Zn peptidases"/>
    <property type="match status" value="1"/>
</dbReference>
<dbReference type="SUPFAM" id="SSF53187">
    <property type="entry name" value="Zn-dependent exopeptidases"/>
    <property type="match status" value="1"/>
</dbReference>
<name>A0ABZ1ZYA9_STRNV</name>
<reference evidence="2" key="1">
    <citation type="submission" date="2022-10" db="EMBL/GenBank/DDBJ databases">
        <title>The complete genomes of actinobacterial strains from the NBC collection.</title>
        <authorList>
            <person name="Joergensen T.S."/>
            <person name="Alvarez Arevalo M."/>
            <person name="Sterndorff E.B."/>
            <person name="Faurdal D."/>
            <person name="Vuksanovic O."/>
            <person name="Mourched A.-S."/>
            <person name="Charusanti P."/>
            <person name="Shaw S."/>
            <person name="Blin K."/>
            <person name="Weber T."/>
        </authorList>
    </citation>
    <scope>NUCLEOTIDE SEQUENCE</scope>
    <source>
        <strain evidence="2">NBC_01432</strain>
    </source>
</reference>
<dbReference type="RefSeq" id="WP_329074211.1">
    <property type="nucleotide sequence ID" value="NZ_CP109389.1"/>
</dbReference>
<evidence type="ECO:0000256" key="1">
    <source>
        <dbReference type="ARBA" id="ARBA00022801"/>
    </source>
</evidence>
<evidence type="ECO:0000313" key="2">
    <source>
        <dbReference type="EMBL" id="WUX50589.1"/>
    </source>
</evidence>